<dbReference type="InterPro" id="IPR017853">
    <property type="entry name" value="GH"/>
</dbReference>
<accession>A0ABY8TQZ0</accession>
<proteinExistence type="predicted"/>
<protein>
    <recommendedName>
        <fullName evidence="3">Glycoside hydrolase family 5 domain-containing protein</fullName>
    </recommendedName>
</protein>
<reference evidence="1 2" key="1">
    <citation type="submission" date="2023-05" db="EMBL/GenBank/DDBJ databases">
        <title>A 100% complete, gapless, phased diploid assembly of the Scenedesmus obliquus UTEX 3031 genome.</title>
        <authorList>
            <person name="Biondi T.C."/>
            <person name="Hanschen E.R."/>
            <person name="Kwon T."/>
            <person name="Eng W."/>
            <person name="Kruse C.P.S."/>
            <person name="Koehler S.I."/>
            <person name="Kunde Y."/>
            <person name="Gleasner C.D."/>
            <person name="You Mak K.T."/>
            <person name="Polle J."/>
            <person name="Hovde B.T."/>
            <person name="Starkenburg S.R."/>
        </authorList>
    </citation>
    <scope>NUCLEOTIDE SEQUENCE [LARGE SCALE GENOMIC DNA]</scope>
    <source>
        <strain evidence="1 2">DOE0152z</strain>
    </source>
</reference>
<name>A0ABY8TQZ0_TETOB</name>
<dbReference type="EMBL" id="CP126210">
    <property type="protein sequence ID" value="WIA11531.1"/>
    <property type="molecule type" value="Genomic_DNA"/>
</dbReference>
<dbReference type="Gene3D" id="3.20.20.80">
    <property type="entry name" value="Glycosidases"/>
    <property type="match status" value="1"/>
</dbReference>
<evidence type="ECO:0008006" key="3">
    <source>
        <dbReference type="Google" id="ProtNLM"/>
    </source>
</evidence>
<evidence type="ECO:0000313" key="2">
    <source>
        <dbReference type="Proteomes" id="UP001244341"/>
    </source>
</evidence>
<dbReference type="SUPFAM" id="SSF51445">
    <property type="entry name" value="(Trans)glycosidases"/>
    <property type="match status" value="1"/>
</dbReference>
<evidence type="ECO:0000313" key="1">
    <source>
        <dbReference type="EMBL" id="WIA11531.1"/>
    </source>
</evidence>
<gene>
    <name evidence="1" type="ORF">OEZ85_011642</name>
</gene>
<sequence length="785" mass="87123">MSAGALGANPAAQQQPISTPAFSLFGSKTIPYVQPGCNIMFKPNAWCLPVPSPFVKGCCTPGYACSGDTGSITGYSCKSVNKEELVYSYEEESKGNCSYKLDVGAQCGGAGFDCYQHDTCDQFGPWRGFCCPNGHSCQPYSNLFRKWTCQVNVQDQPPVDADKEILQYPPRAMPADACTCRHGWNKTRVPMACPSPWSSPAGTSKVPPALKLAPGGKLVEQQSGSPAVLRGVNWFGWSVGSFNFDGQWAFCDDNTTYSDPPCPQDGDIPPYGNLWEKQWSPAVGEAGQRALNISYWGKRRLTNDFAAIVHRIKLLGFNAIRVQFKFSDLNLDIPTGSDPEFFPCLLDSDAYIGAYKTMDPQLIAGLGDKWSLDAIAPYLPKYKGMQHPPPKTGNPQCDGPWSAPFLDSYKGGIGKTLNLTMCNWYLPQGPNVPALYRFLWQVQYLVSQGLYVLLDFSSTRDSEVNMQNPAVLAQNWGNFWKILTDIPAYKQQLAGRIFPDLVNEPSRWGCHRWGCQWQDSCHEVNGTNACAPILHSYGLAAAAIWQSDPDVAIFINGLGQDNSTKYDQCGNPYPGMHWGDGFITNKAAIQKYGLSDPSDMFTTAFTQKFGFVRVEHGESQMSRLVLSPHIYPGTVTGDISKLTASVDAVTYRWDQSWGWKMQGLDSTSSGARIPPLPVVIGESGAKDWGDNSRNNTDTTLYTEADKLWLNIVASYLRALSEKTGRQPSWFWWAWNANSGDTKGLVGPNTTWREVQWTKVRVLIRIFGLRPWYCGWWPEFCDTVLW</sequence>
<organism evidence="1 2">
    <name type="scientific">Tetradesmus obliquus</name>
    <name type="common">Green alga</name>
    <name type="synonym">Acutodesmus obliquus</name>
    <dbReference type="NCBI Taxonomy" id="3088"/>
    <lineage>
        <taxon>Eukaryota</taxon>
        <taxon>Viridiplantae</taxon>
        <taxon>Chlorophyta</taxon>
        <taxon>core chlorophytes</taxon>
        <taxon>Chlorophyceae</taxon>
        <taxon>CS clade</taxon>
        <taxon>Sphaeropleales</taxon>
        <taxon>Scenedesmaceae</taxon>
        <taxon>Tetradesmus</taxon>
    </lineage>
</organism>
<dbReference type="Proteomes" id="UP001244341">
    <property type="component" value="Chromosome 3b"/>
</dbReference>
<keyword evidence="2" id="KW-1185">Reference proteome</keyword>